<reference evidence="3 4" key="1">
    <citation type="submission" date="2019-02" db="EMBL/GenBank/DDBJ databases">
        <title>Deep-cultivation of Planctomycetes and their phenomic and genomic characterization uncovers novel biology.</title>
        <authorList>
            <person name="Wiegand S."/>
            <person name="Jogler M."/>
            <person name="Boedeker C."/>
            <person name="Pinto D."/>
            <person name="Vollmers J."/>
            <person name="Rivas-Marin E."/>
            <person name="Kohn T."/>
            <person name="Peeters S.H."/>
            <person name="Heuer A."/>
            <person name="Rast P."/>
            <person name="Oberbeckmann S."/>
            <person name="Bunk B."/>
            <person name="Jeske O."/>
            <person name="Meyerdierks A."/>
            <person name="Storesund J.E."/>
            <person name="Kallscheuer N."/>
            <person name="Luecker S."/>
            <person name="Lage O.M."/>
            <person name="Pohl T."/>
            <person name="Merkel B.J."/>
            <person name="Hornburger P."/>
            <person name="Mueller R.-W."/>
            <person name="Bruemmer F."/>
            <person name="Labrenz M."/>
            <person name="Spormann A.M."/>
            <person name="Op Den Camp H."/>
            <person name="Overmann J."/>
            <person name="Amann R."/>
            <person name="Jetten M.S.M."/>
            <person name="Mascher T."/>
            <person name="Medema M.H."/>
            <person name="Devos D.P."/>
            <person name="Kaster A.-K."/>
            <person name="Ovreas L."/>
            <person name="Rohde M."/>
            <person name="Galperin M.Y."/>
            <person name="Jogler C."/>
        </authorList>
    </citation>
    <scope>NUCLEOTIDE SEQUENCE [LARGE SCALE GENOMIC DNA]</scope>
    <source>
        <strain evidence="3 4">CA85</strain>
    </source>
</reference>
<organism evidence="3 4">
    <name type="scientific">Allorhodopirellula solitaria</name>
    <dbReference type="NCBI Taxonomy" id="2527987"/>
    <lineage>
        <taxon>Bacteria</taxon>
        <taxon>Pseudomonadati</taxon>
        <taxon>Planctomycetota</taxon>
        <taxon>Planctomycetia</taxon>
        <taxon>Pirellulales</taxon>
        <taxon>Pirellulaceae</taxon>
        <taxon>Allorhodopirellula</taxon>
    </lineage>
</organism>
<evidence type="ECO:0000256" key="2">
    <source>
        <dbReference type="SAM" id="Phobius"/>
    </source>
</evidence>
<accession>A0A5C5XTG9</accession>
<dbReference type="AlphaFoldDB" id="A0A5C5XTG9"/>
<feature type="transmembrane region" description="Helical" evidence="2">
    <location>
        <begin position="56"/>
        <end position="78"/>
    </location>
</feature>
<evidence type="ECO:0000313" key="3">
    <source>
        <dbReference type="EMBL" id="TWT65978.1"/>
    </source>
</evidence>
<keyword evidence="4" id="KW-1185">Reference proteome</keyword>
<comment type="caution">
    <text evidence="3">The sequence shown here is derived from an EMBL/GenBank/DDBJ whole genome shotgun (WGS) entry which is preliminary data.</text>
</comment>
<proteinExistence type="predicted"/>
<evidence type="ECO:0000256" key="1">
    <source>
        <dbReference type="SAM" id="MobiDB-lite"/>
    </source>
</evidence>
<name>A0A5C5XTG9_9BACT</name>
<feature type="compositionally biased region" description="Pro residues" evidence="1">
    <location>
        <begin position="1"/>
        <end position="10"/>
    </location>
</feature>
<dbReference type="EMBL" id="SJPK01000006">
    <property type="protein sequence ID" value="TWT65978.1"/>
    <property type="molecule type" value="Genomic_DNA"/>
</dbReference>
<feature type="compositionally biased region" description="Basic and acidic residues" evidence="1">
    <location>
        <begin position="11"/>
        <end position="48"/>
    </location>
</feature>
<keyword evidence="2" id="KW-0812">Transmembrane</keyword>
<sequence>MTDSTPPPPNSDRDSPGKRERMPDRREPEDMGRSETPSRRGDADSRIPVARERQSLLRLASAGLELASFSLILGGAGYAVDHWMDNSTPYIAIAGMLLGFCLGFYRLIVLASKMN</sequence>
<feature type="transmembrane region" description="Helical" evidence="2">
    <location>
        <begin position="90"/>
        <end position="109"/>
    </location>
</feature>
<gene>
    <name evidence="3" type="ORF">CA85_28370</name>
</gene>
<dbReference type="InterPro" id="IPR032820">
    <property type="entry name" value="ATPase_put"/>
</dbReference>
<keyword evidence="2" id="KW-0472">Membrane</keyword>
<dbReference type="RefSeq" id="WP_246112769.1">
    <property type="nucleotide sequence ID" value="NZ_SJPK01000006.1"/>
</dbReference>
<dbReference type="Proteomes" id="UP000318053">
    <property type="component" value="Unassembled WGS sequence"/>
</dbReference>
<keyword evidence="2" id="KW-1133">Transmembrane helix</keyword>
<evidence type="ECO:0000313" key="4">
    <source>
        <dbReference type="Proteomes" id="UP000318053"/>
    </source>
</evidence>
<dbReference type="Pfam" id="PF09527">
    <property type="entry name" value="ATPase_gene1"/>
    <property type="match status" value="1"/>
</dbReference>
<feature type="region of interest" description="Disordered" evidence="1">
    <location>
        <begin position="1"/>
        <end position="48"/>
    </location>
</feature>
<protein>
    <submittedName>
        <fullName evidence="3">Putative F0F1-ATPase subunit</fullName>
    </submittedName>
</protein>